<dbReference type="OrthoDB" id="3945418at2759"/>
<feature type="binding site" description="axial binding residue" evidence="8">
    <location>
        <position position="456"/>
    </location>
    <ligand>
        <name>heme</name>
        <dbReference type="ChEBI" id="CHEBI:30413"/>
    </ligand>
    <ligandPart>
        <name>Fe</name>
        <dbReference type="ChEBI" id="CHEBI:18248"/>
    </ligandPart>
</feature>
<comment type="similarity">
    <text evidence="2 9">Belongs to the cytochrome P450 family.</text>
</comment>
<dbReference type="PANTHER" id="PTHR24305:SF157">
    <property type="entry name" value="N-ACETYLTRYPTOPHAN 6-HYDROXYLASE IVOC-RELATED"/>
    <property type="match status" value="1"/>
</dbReference>
<dbReference type="InterPro" id="IPR017972">
    <property type="entry name" value="Cyt_P450_CS"/>
</dbReference>
<sequence>MDYYKALIVLIVYLCLRTIYRLALHPLRGIPGPKLAASTSLYEFYYDAIKGGKYIWEVERMHRQYGKSFTEAILSSLNLTRGKGPIVRISPREVHIKDPYFYDEIYTSSSIRKRDKDSKLVASFCAPTASFSTVDHNLHRSRRAVISHLFTRKAVVSHEFLIQDNVGKLASRLESIHKKGSVFSLKIAAAALISDVLAQYMYGTSTHYLDDPTFRSESVASATELASKIHILRHIPVIATIFQLLPLALLRPFRLLSDFCDFRLWLRKQSQDALQGKGGSTVRRGPVFDALLRANVPAEEKTLQRLEDESFTLFSAGSETVSQALSVIFFHLLKNAEFIKTLRKELKQVMPMPTDLATWSELEKLPFLTAVITEALRLSGTSGRLPRVSPTEPLIYGKYIIPAGTPVGQSNYFAHRDPAMYPNPNAFDPYRWIHAEDENTNPKPFYAPFSKGSRQCIGINLAYATLYLTVATLIRRFDMEISDSTEDELRTARDFLIPFPEKG</sequence>
<dbReference type="PROSITE" id="PS00086">
    <property type="entry name" value="CYTOCHROME_P450"/>
    <property type="match status" value="1"/>
</dbReference>
<keyword evidence="10" id="KW-1133">Transmembrane helix</keyword>
<comment type="caution">
    <text evidence="11">The sequence shown here is derived from an EMBL/GenBank/DDBJ whole genome shotgun (WGS) entry which is preliminary data.</text>
</comment>
<reference evidence="11 12" key="1">
    <citation type="journal article" date="2011" name="Genome Res.">
        <title>Comparative genomics of citric-acid-producing Aspergillus niger ATCC 1015 versus enzyme-producing CBS 513.88.</title>
        <authorList>
            <person name="Andersen M.R."/>
            <person name="Salazar M.P."/>
            <person name="Schaap P.J."/>
            <person name="van de Vondervoort P.J."/>
            <person name="Culley D."/>
            <person name="Thykaer J."/>
            <person name="Frisvad J.C."/>
            <person name="Nielsen K.F."/>
            <person name="Albang R."/>
            <person name="Albermann K."/>
            <person name="Berka R.M."/>
            <person name="Braus G.H."/>
            <person name="Braus-Stromeyer S.A."/>
            <person name="Corrochano L.M."/>
            <person name="Dai Z."/>
            <person name="van Dijck P.W."/>
            <person name="Hofmann G."/>
            <person name="Lasure L.L."/>
            <person name="Magnuson J.K."/>
            <person name="Menke H."/>
            <person name="Meijer M."/>
            <person name="Meijer S.L."/>
            <person name="Nielsen J.B."/>
            <person name="Nielsen M.L."/>
            <person name="van Ooyen A.J."/>
            <person name="Pel H.J."/>
            <person name="Poulsen L."/>
            <person name="Samson R.A."/>
            <person name="Stam H."/>
            <person name="Tsang A."/>
            <person name="van den Brink J.M."/>
            <person name="Atkins A."/>
            <person name="Aerts A."/>
            <person name="Shapiro H."/>
            <person name="Pangilinan J."/>
            <person name="Salamov A."/>
            <person name="Lou Y."/>
            <person name="Lindquist E."/>
            <person name="Lucas S."/>
            <person name="Grimwood J."/>
            <person name="Grigoriev I.V."/>
            <person name="Kubicek C.P."/>
            <person name="Martinez D."/>
            <person name="van Peij N.N."/>
            <person name="Roubos J.A."/>
            <person name="Nielsen J."/>
            <person name="Baker S.E."/>
        </authorList>
    </citation>
    <scope>NUCLEOTIDE SEQUENCE [LARGE SCALE GENOMIC DNA]</scope>
    <source>
        <strain evidence="12">ATCC 1015 / CBS 113.46 / FGSC A1144 / LSHB Ac4 / NCTC 3858a / NRRL 328 / USDA 3528.7</strain>
    </source>
</reference>
<feature type="non-terminal residue" evidence="11">
    <location>
        <position position="503"/>
    </location>
</feature>
<comment type="cofactor">
    <cofactor evidence="1 8">
        <name>heme</name>
        <dbReference type="ChEBI" id="CHEBI:30413"/>
    </cofactor>
</comment>
<dbReference type="PANTHER" id="PTHR24305">
    <property type="entry name" value="CYTOCHROME P450"/>
    <property type="match status" value="1"/>
</dbReference>
<evidence type="ECO:0000256" key="1">
    <source>
        <dbReference type="ARBA" id="ARBA00001971"/>
    </source>
</evidence>
<evidence type="ECO:0008006" key="13">
    <source>
        <dbReference type="Google" id="ProtNLM"/>
    </source>
</evidence>
<dbReference type="PRINTS" id="PR00385">
    <property type="entry name" value="P450"/>
</dbReference>
<evidence type="ECO:0000256" key="8">
    <source>
        <dbReference type="PIRSR" id="PIRSR602401-1"/>
    </source>
</evidence>
<protein>
    <recommendedName>
        <fullName evidence="13">Cytochrome P450</fullName>
    </recommendedName>
</protein>
<keyword evidence="3 8" id="KW-0349">Heme</keyword>
<dbReference type="GO" id="GO:0004497">
    <property type="term" value="F:monooxygenase activity"/>
    <property type="evidence" value="ECO:0007669"/>
    <property type="project" value="UniProtKB-KW"/>
</dbReference>
<evidence type="ECO:0000256" key="7">
    <source>
        <dbReference type="ARBA" id="ARBA00023033"/>
    </source>
</evidence>
<evidence type="ECO:0000313" key="12">
    <source>
        <dbReference type="Proteomes" id="UP000009038"/>
    </source>
</evidence>
<evidence type="ECO:0000256" key="6">
    <source>
        <dbReference type="ARBA" id="ARBA00023004"/>
    </source>
</evidence>
<dbReference type="EMBL" id="ACJE01000006">
    <property type="protein sequence ID" value="EHA25153.1"/>
    <property type="molecule type" value="Genomic_DNA"/>
</dbReference>
<evidence type="ECO:0000256" key="10">
    <source>
        <dbReference type="SAM" id="Phobius"/>
    </source>
</evidence>
<evidence type="ECO:0000256" key="5">
    <source>
        <dbReference type="ARBA" id="ARBA00023002"/>
    </source>
</evidence>
<dbReference type="InterPro" id="IPR002401">
    <property type="entry name" value="Cyt_P450_E_grp-I"/>
</dbReference>
<name>G3XVA0_ASPNA</name>
<keyword evidence="6 8" id="KW-0408">Iron</keyword>
<dbReference type="Proteomes" id="UP000009038">
    <property type="component" value="Unassembled WGS sequence"/>
</dbReference>
<keyword evidence="4 8" id="KW-0479">Metal-binding</keyword>
<evidence type="ECO:0000256" key="2">
    <source>
        <dbReference type="ARBA" id="ARBA00010617"/>
    </source>
</evidence>
<dbReference type="PRINTS" id="PR00463">
    <property type="entry name" value="EP450I"/>
</dbReference>
<dbReference type="VEuPathDB" id="FungiDB:ASPNIDRAFT2_1103300"/>
<dbReference type="CDD" id="cd11062">
    <property type="entry name" value="CYP58-like"/>
    <property type="match status" value="1"/>
</dbReference>
<evidence type="ECO:0000256" key="9">
    <source>
        <dbReference type="RuleBase" id="RU000461"/>
    </source>
</evidence>
<keyword evidence="5 9" id="KW-0560">Oxidoreductase</keyword>
<organism evidence="11 12">
    <name type="scientific">Aspergillus niger (strain ATCC 1015 / CBS 113.46 / FGSC A1144 / LSHB Ac4 / NCTC 3858a / NRRL 328 / USDA 3528.7)</name>
    <dbReference type="NCBI Taxonomy" id="380704"/>
    <lineage>
        <taxon>Eukaryota</taxon>
        <taxon>Fungi</taxon>
        <taxon>Dikarya</taxon>
        <taxon>Ascomycota</taxon>
        <taxon>Pezizomycotina</taxon>
        <taxon>Eurotiomycetes</taxon>
        <taxon>Eurotiomycetidae</taxon>
        <taxon>Eurotiales</taxon>
        <taxon>Aspergillaceae</taxon>
        <taxon>Aspergillus</taxon>
        <taxon>Aspergillus subgen. Circumdati</taxon>
    </lineage>
</organism>
<dbReference type="Pfam" id="PF00067">
    <property type="entry name" value="p450"/>
    <property type="match status" value="1"/>
</dbReference>
<dbReference type="InterPro" id="IPR050121">
    <property type="entry name" value="Cytochrome_P450_monoxygenase"/>
</dbReference>
<dbReference type="HOGENOM" id="CLU_001570_14_4_1"/>
<keyword evidence="10" id="KW-0812">Transmembrane</keyword>
<dbReference type="STRING" id="380704.G3XVA0"/>
<dbReference type="InterPro" id="IPR036396">
    <property type="entry name" value="Cyt_P450_sf"/>
</dbReference>
<feature type="transmembrane region" description="Helical" evidence="10">
    <location>
        <begin position="6"/>
        <end position="24"/>
    </location>
</feature>
<dbReference type="GO" id="GO:0020037">
    <property type="term" value="F:heme binding"/>
    <property type="evidence" value="ECO:0007669"/>
    <property type="project" value="InterPro"/>
</dbReference>
<evidence type="ECO:0000313" key="11">
    <source>
        <dbReference type="EMBL" id="EHA25153.1"/>
    </source>
</evidence>
<keyword evidence="7 9" id="KW-0503">Monooxygenase</keyword>
<dbReference type="SUPFAM" id="SSF48264">
    <property type="entry name" value="Cytochrome P450"/>
    <property type="match status" value="1"/>
</dbReference>
<evidence type="ECO:0000256" key="4">
    <source>
        <dbReference type="ARBA" id="ARBA00022723"/>
    </source>
</evidence>
<keyword evidence="10" id="KW-0472">Membrane</keyword>
<dbReference type="AlphaFoldDB" id="G3XVA0"/>
<dbReference type="GO" id="GO:0016705">
    <property type="term" value="F:oxidoreductase activity, acting on paired donors, with incorporation or reduction of molecular oxygen"/>
    <property type="evidence" value="ECO:0007669"/>
    <property type="project" value="InterPro"/>
</dbReference>
<dbReference type="InterPro" id="IPR001128">
    <property type="entry name" value="Cyt_P450"/>
</dbReference>
<evidence type="ECO:0000256" key="3">
    <source>
        <dbReference type="ARBA" id="ARBA00022617"/>
    </source>
</evidence>
<proteinExistence type="inferred from homology"/>
<accession>G3XVA0</accession>
<dbReference type="GO" id="GO:0005506">
    <property type="term" value="F:iron ion binding"/>
    <property type="evidence" value="ECO:0007669"/>
    <property type="project" value="InterPro"/>
</dbReference>
<gene>
    <name evidence="11" type="ORF">ASPNIDRAFT_185974</name>
</gene>
<dbReference type="Gene3D" id="1.10.630.10">
    <property type="entry name" value="Cytochrome P450"/>
    <property type="match status" value="1"/>
</dbReference>